<protein>
    <submittedName>
        <fullName evidence="3">Prolyl 4-hydroxylase, alpha polypeptide</fullName>
    </submittedName>
</protein>
<dbReference type="Proteomes" id="UP001626550">
    <property type="component" value="Unassembled WGS sequence"/>
</dbReference>
<dbReference type="AlphaFoldDB" id="A0ABD2Q9A4"/>
<evidence type="ECO:0000259" key="2">
    <source>
        <dbReference type="Pfam" id="PF08336"/>
    </source>
</evidence>
<proteinExistence type="predicted"/>
<dbReference type="Gene3D" id="1.25.40.10">
    <property type="entry name" value="Tetratricopeptide repeat domain"/>
    <property type="match status" value="1"/>
</dbReference>
<evidence type="ECO:0000256" key="1">
    <source>
        <dbReference type="SAM" id="SignalP"/>
    </source>
</evidence>
<evidence type="ECO:0000313" key="3">
    <source>
        <dbReference type="EMBL" id="KAL3316130.1"/>
    </source>
</evidence>
<keyword evidence="4" id="KW-1185">Reference proteome</keyword>
<dbReference type="InterPro" id="IPR011990">
    <property type="entry name" value="TPR-like_helical_dom_sf"/>
</dbReference>
<feature type="domain" description="Prolyl 4-hydroxylase N-terminal" evidence="2">
    <location>
        <begin position="28"/>
        <end position="170"/>
    </location>
</feature>
<dbReference type="Gene3D" id="6.10.140.1460">
    <property type="match status" value="1"/>
</dbReference>
<comment type="caution">
    <text evidence="3">The sequence shown here is derived from an EMBL/GenBank/DDBJ whole genome shotgun (WGS) entry which is preliminary data.</text>
</comment>
<gene>
    <name evidence="3" type="primary">P4HA2_2</name>
    <name evidence="3" type="ORF">Ciccas_005225</name>
</gene>
<accession>A0ABD2Q9A4</accession>
<name>A0ABD2Q9A4_9PLAT</name>
<sequence length="269" mass="30087">MRLQLFGFLAFLSVIKVCRTETFTALVDLGSAVDASRDLASDLTDYLNLEEQRLAEIRKLVESLQVSKNSSNSEELLTNPVKAYLTLSQLSKDWETDLNKLIGLPSDQNGKTESYGAQGSPKLMEVLTRMSQKVSMLPGGDDLVGAVDALLRLQNTYKLDPWDMAEGRLTKDVESPKLNSGQCQYIAQRAYKLRQYVDSEKWFKVALKKYKQSKKQQKFKPSDAPGMVAPSEDNVSMETILDGLAYALGRQGLYKDALRVTKELIAESE</sequence>
<evidence type="ECO:0000313" key="4">
    <source>
        <dbReference type="Proteomes" id="UP001626550"/>
    </source>
</evidence>
<reference evidence="3 4" key="1">
    <citation type="submission" date="2024-11" db="EMBL/GenBank/DDBJ databases">
        <title>Adaptive evolution of stress response genes in parasites aligns with host niche diversity.</title>
        <authorList>
            <person name="Hahn C."/>
            <person name="Resl P."/>
        </authorList>
    </citation>
    <scope>NUCLEOTIDE SEQUENCE [LARGE SCALE GENOMIC DNA]</scope>
    <source>
        <strain evidence="3">EGGRZ-B1_66</strain>
        <tissue evidence="3">Body</tissue>
    </source>
</reference>
<feature type="signal peptide" evidence="1">
    <location>
        <begin position="1"/>
        <end position="20"/>
    </location>
</feature>
<keyword evidence="1" id="KW-0732">Signal</keyword>
<organism evidence="3 4">
    <name type="scientific">Cichlidogyrus casuarinus</name>
    <dbReference type="NCBI Taxonomy" id="1844966"/>
    <lineage>
        <taxon>Eukaryota</taxon>
        <taxon>Metazoa</taxon>
        <taxon>Spiralia</taxon>
        <taxon>Lophotrochozoa</taxon>
        <taxon>Platyhelminthes</taxon>
        <taxon>Monogenea</taxon>
        <taxon>Monopisthocotylea</taxon>
        <taxon>Dactylogyridea</taxon>
        <taxon>Ancyrocephalidae</taxon>
        <taxon>Cichlidogyrus</taxon>
    </lineage>
</organism>
<dbReference type="InterPro" id="IPR013547">
    <property type="entry name" value="P4H_N"/>
</dbReference>
<feature type="chain" id="PRO_5044816829" evidence="1">
    <location>
        <begin position="21"/>
        <end position="269"/>
    </location>
</feature>
<dbReference type="Pfam" id="PF08336">
    <property type="entry name" value="P4Ha_N"/>
    <property type="match status" value="1"/>
</dbReference>
<dbReference type="EMBL" id="JBJKFK010000595">
    <property type="protein sequence ID" value="KAL3316130.1"/>
    <property type="molecule type" value="Genomic_DNA"/>
</dbReference>